<feature type="transmembrane region" description="Helical" evidence="1">
    <location>
        <begin position="54"/>
        <end position="75"/>
    </location>
</feature>
<evidence type="ECO:0000256" key="1">
    <source>
        <dbReference type="SAM" id="Phobius"/>
    </source>
</evidence>
<accession>E1R280</accession>
<gene>
    <name evidence="2" type="ordered locus">Spirs_2862</name>
</gene>
<dbReference type="OrthoDB" id="370930at2"/>
<dbReference type="RefSeq" id="WP_013255424.1">
    <property type="nucleotide sequence ID" value="NC_014364.1"/>
</dbReference>
<dbReference type="KEGG" id="ssm:Spirs_2862"/>
<dbReference type="AlphaFoldDB" id="E1R280"/>
<proteinExistence type="predicted"/>
<protein>
    <submittedName>
        <fullName evidence="2">Uncharacterized protein</fullName>
    </submittedName>
</protein>
<dbReference type="HOGENOM" id="CLU_2620277_0_0_12"/>
<keyword evidence="1" id="KW-1133">Transmembrane helix</keyword>
<name>E1R280_SEDSS</name>
<keyword evidence="3" id="KW-1185">Reference proteome</keyword>
<dbReference type="EMBL" id="CP002116">
    <property type="protein sequence ID" value="ADK81965.1"/>
    <property type="molecule type" value="Genomic_DNA"/>
</dbReference>
<keyword evidence="1" id="KW-0472">Membrane</keyword>
<dbReference type="Proteomes" id="UP000002318">
    <property type="component" value="Chromosome"/>
</dbReference>
<reference evidence="2 3" key="1">
    <citation type="journal article" date="2010" name="Stand. Genomic Sci.">
        <title>Complete genome sequence of Spirochaeta smaragdinae type strain (SEBR 4228).</title>
        <authorList>
            <person name="Mavromatis K."/>
            <person name="Yasawong M."/>
            <person name="Chertkov O."/>
            <person name="Lapidus A."/>
            <person name="Lucas S."/>
            <person name="Nolan M."/>
            <person name="Del Rio T.G."/>
            <person name="Tice H."/>
            <person name="Cheng J.F."/>
            <person name="Pitluck S."/>
            <person name="Liolios K."/>
            <person name="Ivanova N."/>
            <person name="Tapia R."/>
            <person name="Han C."/>
            <person name="Bruce D."/>
            <person name="Goodwin L."/>
            <person name="Pati A."/>
            <person name="Chen A."/>
            <person name="Palaniappan K."/>
            <person name="Land M."/>
            <person name="Hauser L."/>
            <person name="Chang Y.J."/>
            <person name="Jeffries C.D."/>
            <person name="Detter J.C."/>
            <person name="Rohde M."/>
            <person name="Brambilla E."/>
            <person name="Spring S."/>
            <person name="Goker M."/>
            <person name="Sikorski J."/>
            <person name="Woyke T."/>
            <person name="Bristow J."/>
            <person name="Eisen J.A."/>
            <person name="Markowitz V."/>
            <person name="Hugenholtz P."/>
            <person name="Klenk H.P."/>
            <person name="Kyrpides N.C."/>
        </authorList>
    </citation>
    <scope>NUCLEOTIDE SEQUENCE [LARGE SCALE GENOMIC DNA]</scope>
    <source>
        <strain evidence="3">DSM 11293 / JCM 15392 / SEBR 4228</strain>
    </source>
</reference>
<organism evidence="2 3">
    <name type="scientific">Sediminispirochaeta smaragdinae (strain DSM 11293 / JCM 15392 / SEBR 4228)</name>
    <name type="common">Spirochaeta smaragdinae</name>
    <dbReference type="NCBI Taxonomy" id="573413"/>
    <lineage>
        <taxon>Bacteria</taxon>
        <taxon>Pseudomonadati</taxon>
        <taxon>Spirochaetota</taxon>
        <taxon>Spirochaetia</taxon>
        <taxon>Spirochaetales</taxon>
        <taxon>Spirochaetaceae</taxon>
        <taxon>Sediminispirochaeta</taxon>
    </lineage>
</organism>
<keyword evidence="1" id="KW-0812">Transmembrane</keyword>
<evidence type="ECO:0000313" key="2">
    <source>
        <dbReference type="EMBL" id="ADK81965.1"/>
    </source>
</evidence>
<dbReference type="STRING" id="573413.Spirs_2862"/>
<sequence>MKFNKKNGPVFVKLLLFAALAGTLFWELSMRFLKIMGIALDLTAGPIGFDVGALQMWLSINPGTFIGLAMGWLLFSKI</sequence>
<evidence type="ECO:0000313" key="3">
    <source>
        <dbReference type="Proteomes" id="UP000002318"/>
    </source>
</evidence>